<sequence length="44" mass="5081">MTKLTSLPSLVERGVFRLTRFRLKTAKETKQGNQGFFVAILLFH</sequence>
<accession>A0A0E9XF20</accession>
<proteinExistence type="predicted"/>
<reference evidence="1" key="2">
    <citation type="journal article" date="2015" name="Fish Shellfish Immunol.">
        <title>Early steps in the European eel (Anguilla anguilla)-Vibrio vulnificus interaction in the gills: Role of the RtxA13 toxin.</title>
        <authorList>
            <person name="Callol A."/>
            <person name="Pajuelo D."/>
            <person name="Ebbesson L."/>
            <person name="Teles M."/>
            <person name="MacKenzie S."/>
            <person name="Amaro C."/>
        </authorList>
    </citation>
    <scope>NUCLEOTIDE SEQUENCE</scope>
</reference>
<dbReference type="EMBL" id="GBXM01007255">
    <property type="protein sequence ID" value="JAI01323.1"/>
    <property type="molecule type" value="Transcribed_RNA"/>
</dbReference>
<dbReference type="AlphaFoldDB" id="A0A0E9XF20"/>
<organism evidence="1">
    <name type="scientific">Anguilla anguilla</name>
    <name type="common">European freshwater eel</name>
    <name type="synonym">Muraena anguilla</name>
    <dbReference type="NCBI Taxonomy" id="7936"/>
    <lineage>
        <taxon>Eukaryota</taxon>
        <taxon>Metazoa</taxon>
        <taxon>Chordata</taxon>
        <taxon>Craniata</taxon>
        <taxon>Vertebrata</taxon>
        <taxon>Euteleostomi</taxon>
        <taxon>Actinopterygii</taxon>
        <taxon>Neopterygii</taxon>
        <taxon>Teleostei</taxon>
        <taxon>Anguilliformes</taxon>
        <taxon>Anguillidae</taxon>
        <taxon>Anguilla</taxon>
    </lineage>
</organism>
<protein>
    <submittedName>
        <fullName evidence="1">Uncharacterized protein</fullName>
    </submittedName>
</protein>
<reference evidence="1" key="1">
    <citation type="submission" date="2014-11" db="EMBL/GenBank/DDBJ databases">
        <authorList>
            <person name="Amaro Gonzalez C."/>
        </authorList>
    </citation>
    <scope>NUCLEOTIDE SEQUENCE</scope>
</reference>
<name>A0A0E9XF20_ANGAN</name>
<evidence type="ECO:0000313" key="1">
    <source>
        <dbReference type="EMBL" id="JAI01323.1"/>
    </source>
</evidence>